<dbReference type="PANTHER" id="PTHR21131:SF0">
    <property type="entry name" value="GEO10195P1-RELATED"/>
    <property type="match status" value="1"/>
</dbReference>
<dbReference type="Gene3D" id="3.30.60.30">
    <property type="match status" value="1"/>
</dbReference>
<sequence>MKILVFVSVLAVGVSAKSCNKQDCKENIKEDCICTMEYDPVCGCNNKTYSNACSAECHGITKYVKGECPN</sequence>
<evidence type="ECO:0000313" key="2">
    <source>
        <dbReference type="EMBL" id="TSJ41187.1"/>
    </source>
</evidence>
<dbReference type="Pfam" id="PF00050">
    <property type="entry name" value="Kazal_1"/>
    <property type="match status" value="1"/>
</dbReference>
<dbReference type="InterPro" id="IPR053265">
    <property type="entry name" value="Serpin"/>
</dbReference>
<name>A0A556MML3_9FLAO</name>
<dbReference type="PROSITE" id="PS00282">
    <property type="entry name" value="KAZAL_1"/>
    <property type="match status" value="1"/>
</dbReference>
<reference evidence="2 3" key="1">
    <citation type="submission" date="2019-07" db="EMBL/GenBank/DDBJ databases">
        <authorList>
            <person name="Huq M.A."/>
        </authorList>
    </citation>
    <scope>NUCLEOTIDE SEQUENCE [LARGE SCALE GENOMIC DNA]</scope>
    <source>
        <strain evidence="2 3">MAH-3</strain>
    </source>
</reference>
<protein>
    <recommendedName>
        <fullName evidence="1">Kazal-like domain-containing protein</fullName>
    </recommendedName>
</protein>
<feature type="domain" description="Kazal-like" evidence="1">
    <location>
        <begin position="20"/>
        <end position="70"/>
    </location>
</feature>
<dbReference type="SUPFAM" id="SSF100895">
    <property type="entry name" value="Kazal-type serine protease inhibitors"/>
    <property type="match status" value="1"/>
</dbReference>
<dbReference type="PROSITE" id="PS51465">
    <property type="entry name" value="KAZAL_2"/>
    <property type="match status" value="1"/>
</dbReference>
<gene>
    <name evidence="2" type="ORF">FO442_14850</name>
</gene>
<dbReference type="SMART" id="SM00280">
    <property type="entry name" value="KAZAL"/>
    <property type="match status" value="1"/>
</dbReference>
<accession>A0A556MML3</accession>
<dbReference type="InterPro" id="IPR002350">
    <property type="entry name" value="Kazal_dom"/>
</dbReference>
<dbReference type="RefSeq" id="WP_144333998.1">
    <property type="nucleotide sequence ID" value="NZ_VLPL01000008.1"/>
</dbReference>
<dbReference type="OrthoDB" id="9800302at2"/>
<evidence type="ECO:0000259" key="1">
    <source>
        <dbReference type="PROSITE" id="PS51465"/>
    </source>
</evidence>
<dbReference type="PANTHER" id="PTHR21131">
    <property type="entry name" value="SERINE-TYPE ENDOPEPTIDASE INHIBITOR"/>
    <property type="match status" value="1"/>
</dbReference>
<organism evidence="2 3">
    <name type="scientific">Fluviicola chungangensis</name>
    <dbReference type="NCBI Taxonomy" id="2597671"/>
    <lineage>
        <taxon>Bacteria</taxon>
        <taxon>Pseudomonadati</taxon>
        <taxon>Bacteroidota</taxon>
        <taxon>Flavobacteriia</taxon>
        <taxon>Flavobacteriales</taxon>
        <taxon>Crocinitomicaceae</taxon>
        <taxon>Fluviicola</taxon>
    </lineage>
</organism>
<dbReference type="CDD" id="cd00104">
    <property type="entry name" value="KAZAL_FS"/>
    <property type="match status" value="1"/>
</dbReference>
<keyword evidence="3" id="KW-1185">Reference proteome</keyword>
<dbReference type="EMBL" id="VLPL01000008">
    <property type="protein sequence ID" value="TSJ41187.1"/>
    <property type="molecule type" value="Genomic_DNA"/>
</dbReference>
<dbReference type="AlphaFoldDB" id="A0A556MML3"/>
<dbReference type="Proteomes" id="UP000316008">
    <property type="component" value="Unassembled WGS sequence"/>
</dbReference>
<proteinExistence type="predicted"/>
<evidence type="ECO:0000313" key="3">
    <source>
        <dbReference type="Proteomes" id="UP000316008"/>
    </source>
</evidence>
<dbReference type="InterPro" id="IPR036058">
    <property type="entry name" value="Kazal_dom_sf"/>
</dbReference>
<comment type="caution">
    <text evidence="2">The sequence shown here is derived from an EMBL/GenBank/DDBJ whole genome shotgun (WGS) entry which is preliminary data.</text>
</comment>